<dbReference type="GO" id="GO:0008721">
    <property type="term" value="F:D-serine ammonia-lyase activity"/>
    <property type="evidence" value="ECO:0007669"/>
    <property type="project" value="TreeGrafter"/>
</dbReference>
<dbReference type="PANTHER" id="PTHR28004:SF2">
    <property type="entry name" value="D-SERINE DEHYDRATASE"/>
    <property type="match status" value="1"/>
</dbReference>
<dbReference type="SMART" id="SM01119">
    <property type="entry name" value="D-ser_dehydrat"/>
    <property type="match status" value="1"/>
</dbReference>
<dbReference type="Pfam" id="PF01168">
    <property type="entry name" value="Ala_racemase_N"/>
    <property type="match status" value="1"/>
</dbReference>
<dbReference type="InterPro" id="IPR029066">
    <property type="entry name" value="PLP-binding_barrel"/>
</dbReference>
<dbReference type="OrthoDB" id="9788869at2"/>
<dbReference type="InterPro" id="IPR026956">
    <property type="entry name" value="D-ser_dehydrat-like_dom"/>
</dbReference>
<dbReference type="InterPro" id="IPR042208">
    <property type="entry name" value="D-ser_dehydrat-like_sf"/>
</dbReference>
<reference evidence="4 5" key="1">
    <citation type="submission" date="2018-01" db="EMBL/GenBank/DDBJ databases">
        <title>G. obscuriglobus.</title>
        <authorList>
            <person name="Franke J."/>
            <person name="Blomberg W."/>
            <person name="Selmecki A."/>
        </authorList>
    </citation>
    <scope>NUCLEOTIDE SEQUENCE [LARGE SCALE GENOMIC DNA]</scope>
    <source>
        <strain evidence="4 5">DSM 5831</strain>
    </source>
</reference>
<keyword evidence="2" id="KW-0456">Lyase</keyword>
<keyword evidence="5" id="KW-1185">Reference proteome</keyword>
<dbReference type="InterPro" id="IPR001608">
    <property type="entry name" value="Ala_racemase_N"/>
</dbReference>
<dbReference type="Pfam" id="PF14031">
    <property type="entry name" value="D-ser_dehydrat"/>
    <property type="match status" value="1"/>
</dbReference>
<dbReference type="GO" id="GO:0036088">
    <property type="term" value="P:D-serine catabolic process"/>
    <property type="evidence" value="ECO:0007669"/>
    <property type="project" value="TreeGrafter"/>
</dbReference>
<protein>
    <submittedName>
        <fullName evidence="4">D-TA family PLP-dependent enzyme</fullName>
    </submittedName>
</protein>
<comment type="similarity">
    <text evidence="1">Belongs to the DSD1 family.</text>
</comment>
<evidence type="ECO:0000256" key="2">
    <source>
        <dbReference type="ARBA" id="ARBA00023239"/>
    </source>
</evidence>
<dbReference type="CDD" id="cd06821">
    <property type="entry name" value="PLPDE_III_D-TA"/>
    <property type="match status" value="1"/>
</dbReference>
<gene>
    <name evidence="4" type="ORF">C1280_24965</name>
</gene>
<dbReference type="AlphaFoldDB" id="A0A2Z3H6G0"/>
<dbReference type="Proteomes" id="UP000245802">
    <property type="component" value="Chromosome"/>
</dbReference>
<organism evidence="4 5">
    <name type="scientific">Gemmata obscuriglobus</name>
    <dbReference type="NCBI Taxonomy" id="114"/>
    <lineage>
        <taxon>Bacteria</taxon>
        <taxon>Pseudomonadati</taxon>
        <taxon>Planctomycetota</taxon>
        <taxon>Planctomycetia</taxon>
        <taxon>Gemmatales</taxon>
        <taxon>Gemmataceae</taxon>
        <taxon>Gemmata</taxon>
    </lineage>
</organism>
<dbReference type="EMBL" id="CP025958">
    <property type="protein sequence ID" value="AWM39932.1"/>
    <property type="molecule type" value="Genomic_DNA"/>
</dbReference>
<dbReference type="RefSeq" id="WP_010048805.1">
    <property type="nucleotide sequence ID" value="NZ_CP025958.1"/>
</dbReference>
<accession>A0A2Z3H6G0</accession>
<feature type="domain" description="D-serine dehydratase-like" evidence="3">
    <location>
        <begin position="264"/>
        <end position="354"/>
    </location>
</feature>
<name>A0A2Z3H6G0_9BACT</name>
<dbReference type="PANTHER" id="PTHR28004">
    <property type="entry name" value="ZGC:162816-RELATED"/>
    <property type="match status" value="1"/>
</dbReference>
<evidence type="ECO:0000313" key="4">
    <source>
        <dbReference type="EMBL" id="AWM39932.1"/>
    </source>
</evidence>
<evidence type="ECO:0000259" key="3">
    <source>
        <dbReference type="SMART" id="SM01119"/>
    </source>
</evidence>
<dbReference type="InterPro" id="IPR051466">
    <property type="entry name" value="D-amino_acid_metab_enzyme"/>
</dbReference>
<proteinExistence type="inferred from homology"/>
<evidence type="ECO:0000313" key="5">
    <source>
        <dbReference type="Proteomes" id="UP000245802"/>
    </source>
</evidence>
<sequence length="373" mass="39622">MHPAYQLSDQATIFSPALVFFPALIKQNINRVVEMAGGPARLRPHVKTHKTVEIVKLLLEAGVTKHKCATIAEAEMLAHAGAPDVLIAYPLVGPNIQRACELIRKYPGTTFSALIDDATATRALSATMAAAGRTIGVVLDLDVGQHRTGIAVGPGALALYELAGQLPGLRLDGFQLYDGHNSQPDRAEREQAVRAFIKPVLDLRAAAEAKGLPVPRLVCGGTPSFPVYAAMTDVPGIECSPGTFVLHDAGYGPKYADLAGITPAAVLVTRVISRPTPNRVTLDLGNKAVAADPLLEKRVTLLDFPEYKTVGHNEEHLIVETAGADAYKPGDVVYALPGHICPTVALHHHVLVAEGGKVVGKWDVASRVRTLTV</sequence>
<dbReference type="KEGG" id="gog:C1280_24965"/>
<dbReference type="Gene3D" id="3.20.20.10">
    <property type="entry name" value="Alanine racemase"/>
    <property type="match status" value="1"/>
</dbReference>
<dbReference type="SUPFAM" id="SSF51419">
    <property type="entry name" value="PLP-binding barrel"/>
    <property type="match status" value="1"/>
</dbReference>
<dbReference type="Gene3D" id="2.40.37.20">
    <property type="entry name" value="D-serine dehydratase-like domain"/>
    <property type="match status" value="1"/>
</dbReference>
<evidence type="ECO:0000256" key="1">
    <source>
        <dbReference type="ARBA" id="ARBA00005323"/>
    </source>
</evidence>